<gene>
    <name evidence="3" type="ORF">BN381_70024</name>
</gene>
<feature type="region of interest" description="Disordered" evidence="1">
    <location>
        <begin position="1"/>
        <end position="81"/>
    </location>
</feature>
<dbReference type="AlphaFoldDB" id="R4Z3U5"/>
<dbReference type="OrthoDB" id="5189646at2"/>
<keyword evidence="2" id="KW-1133">Transmembrane helix</keyword>
<feature type="transmembrane region" description="Helical" evidence="2">
    <location>
        <begin position="118"/>
        <end position="136"/>
    </location>
</feature>
<feature type="transmembrane region" description="Helical" evidence="2">
    <location>
        <begin position="84"/>
        <end position="106"/>
    </location>
</feature>
<feature type="compositionally biased region" description="Basic and acidic residues" evidence="1">
    <location>
        <begin position="56"/>
        <end position="71"/>
    </location>
</feature>
<keyword evidence="2" id="KW-0472">Membrane</keyword>
<name>R4Z3U5_9ACTN</name>
<dbReference type="EMBL" id="CANL01000067">
    <property type="protein sequence ID" value="CCM65325.1"/>
    <property type="molecule type" value="Genomic_DNA"/>
</dbReference>
<organism evidence="3 4">
    <name type="scientific">Candidatus Neomicrothrix parvicella RN1</name>
    <dbReference type="NCBI Taxonomy" id="1229780"/>
    <lineage>
        <taxon>Bacteria</taxon>
        <taxon>Bacillati</taxon>
        <taxon>Actinomycetota</taxon>
        <taxon>Acidimicrobiia</taxon>
        <taxon>Acidimicrobiales</taxon>
        <taxon>Microthrixaceae</taxon>
        <taxon>Candidatus Neomicrothrix</taxon>
    </lineage>
</organism>
<comment type="caution">
    <text evidence="3">The sequence shown here is derived from an EMBL/GenBank/DDBJ whole genome shotgun (WGS) entry which is preliminary data.</text>
</comment>
<dbReference type="HOGENOM" id="CLU_1841473_0_0_11"/>
<keyword evidence="4" id="KW-1185">Reference proteome</keyword>
<dbReference type="RefSeq" id="WP_012229994.1">
    <property type="nucleotide sequence ID" value="NZ_HG422565.1"/>
</dbReference>
<proteinExistence type="predicted"/>
<protein>
    <recommendedName>
        <fullName evidence="5">Cell division protein CrgA</fullName>
    </recommendedName>
</protein>
<keyword evidence="2" id="KW-0812">Transmembrane</keyword>
<evidence type="ECO:0008006" key="5">
    <source>
        <dbReference type="Google" id="ProtNLM"/>
    </source>
</evidence>
<evidence type="ECO:0000313" key="3">
    <source>
        <dbReference type="EMBL" id="CCM65325.1"/>
    </source>
</evidence>
<evidence type="ECO:0000256" key="2">
    <source>
        <dbReference type="SAM" id="Phobius"/>
    </source>
</evidence>
<accession>R4Z3U5</accession>
<evidence type="ECO:0000256" key="1">
    <source>
        <dbReference type="SAM" id="MobiDB-lite"/>
    </source>
</evidence>
<dbReference type="Proteomes" id="UP000018291">
    <property type="component" value="Unassembled WGS sequence"/>
</dbReference>
<evidence type="ECO:0000313" key="4">
    <source>
        <dbReference type="Proteomes" id="UP000018291"/>
    </source>
</evidence>
<sequence>MAKPTKRRIDGEHSRRVTPKGGQDAPTKRPGTDDAAADEAAGRARPLKPGTGASDAKQRSKKVADHSESRRYTPPSHVDMPSPWWVPALMWTFIGGGGLAIILNYAGVLPGTSGGANGWYLIGGLVAILAGIMTATQYR</sequence>
<reference evidence="3 4" key="1">
    <citation type="journal article" date="2013" name="ISME J.">
        <title>Metabolic model for the filamentous 'Candidatus Microthrix parvicella' based on genomic and metagenomic analyses.</title>
        <authorList>
            <person name="Jon McIlroy S."/>
            <person name="Kristiansen R."/>
            <person name="Albertsen M."/>
            <person name="Michael Karst S."/>
            <person name="Rossetti S."/>
            <person name="Lund Nielsen J."/>
            <person name="Tandoi V."/>
            <person name="James Seviour R."/>
            <person name="Nielsen P.H."/>
        </authorList>
    </citation>
    <scope>NUCLEOTIDE SEQUENCE [LARGE SCALE GENOMIC DNA]</scope>
    <source>
        <strain evidence="3 4">RN1</strain>
    </source>
</reference>